<dbReference type="PANTHER" id="PTHR24170">
    <property type="entry name" value="ANKYRIN REPEAT DOMAIN-CONTAINING PROTEIN 27"/>
    <property type="match status" value="1"/>
</dbReference>
<dbReference type="GO" id="GO:0005886">
    <property type="term" value="C:plasma membrane"/>
    <property type="evidence" value="ECO:0007669"/>
    <property type="project" value="TreeGrafter"/>
</dbReference>
<reference evidence="4" key="3">
    <citation type="submission" date="2022-06" db="UniProtKB">
        <authorList>
            <consortium name="EnsemblMetazoa"/>
        </authorList>
    </citation>
    <scope>IDENTIFICATION</scope>
</reference>
<feature type="domain" description="VPS9" evidence="2">
    <location>
        <begin position="246"/>
        <end position="399"/>
    </location>
</feature>
<dbReference type="InterPro" id="IPR003123">
    <property type="entry name" value="VPS9"/>
</dbReference>
<evidence type="ECO:0000313" key="4">
    <source>
        <dbReference type="EnsemblMetazoa" id="KAF7488649.1"/>
    </source>
</evidence>
<dbReference type="Gene3D" id="1.20.1050.80">
    <property type="entry name" value="VPS9 domain"/>
    <property type="match status" value="1"/>
</dbReference>
<sequence length="482" mass="56422">MESLDENLFFNTLRSTFQKRFQAIIDHCYHVCIPINGSYDVRQLNDKFITSHILKPSPLLRSYFLPYNSKQNFQVQIENDFIKVHRGFGDHRSEIKIQILKEEHAYNSENKRYSLFLCEKPLISPLNNRMHLTKKQSTEERVKKNTELISFEECENFLKQISETKTEKLQNQIKQLIRTYIILPEFLEDVALRLKKLIDFFIEDFRNDIIAMQPNYPKELLLSTIESYSIGLMYEPLIDLIKKKMIKEDELFMAKISMIPNKDLKPTNFGAQKAFENFDISDLVVEKFSDLENLKTPLSKLNCLKQILEVIVDRLKQTVDEHHSPFFKSGEKIFIMSDDLIASVICVLARCKPKYFGSIIKFIHSFSWYLPQNSELGHSLVTFEVAKEYIVNYTGDNRNQSSKSSPINQQQNPESPIKTPHRAKKEYRSALDQEIEKISKLIEEEKIYDTQESLPKNFEDEDLGGFIGSLANNFMTFSGQKR</sequence>
<dbReference type="GO" id="GO:0030133">
    <property type="term" value="C:transport vesicle"/>
    <property type="evidence" value="ECO:0007669"/>
    <property type="project" value="TreeGrafter"/>
</dbReference>
<dbReference type="AlphaFoldDB" id="A0A834R0A0"/>
<protein>
    <recommendedName>
        <fullName evidence="2">VPS9 domain-containing protein</fullName>
    </recommendedName>
</protein>
<dbReference type="PANTHER" id="PTHR24170:SF1">
    <property type="entry name" value="DOMAIN PROTEIN, PUTATIVE (AFU_ORTHOLOGUE AFUA_1G09870)-RELATED"/>
    <property type="match status" value="1"/>
</dbReference>
<feature type="region of interest" description="Disordered" evidence="1">
    <location>
        <begin position="396"/>
        <end position="426"/>
    </location>
</feature>
<dbReference type="OrthoDB" id="411646at2759"/>
<dbReference type="EnsemblMetazoa" id="SSS_8046s_mrna">
    <property type="protein sequence ID" value="KAF7488649.1"/>
    <property type="gene ID" value="SSS_8046"/>
</dbReference>
<evidence type="ECO:0000256" key="1">
    <source>
        <dbReference type="SAM" id="MobiDB-lite"/>
    </source>
</evidence>
<dbReference type="GO" id="GO:0000149">
    <property type="term" value="F:SNARE binding"/>
    <property type="evidence" value="ECO:0007669"/>
    <property type="project" value="TreeGrafter"/>
</dbReference>
<evidence type="ECO:0000313" key="3">
    <source>
        <dbReference type="EMBL" id="KAF7488649.1"/>
    </source>
</evidence>
<dbReference type="GO" id="GO:0005770">
    <property type="term" value="C:late endosome"/>
    <property type="evidence" value="ECO:0007669"/>
    <property type="project" value="TreeGrafter"/>
</dbReference>
<dbReference type="GO" id="GO:0045022">
    <property type="term" value="P:early endosome to late endosome transport"/>
    <property type="evidence" value="ECO:0007669"/>
    <property type="project" value="TreeGrafter"/>
</dbReference>
<evidence type="ECO:0000313" key="5">
    <source>
        <dbReference type="Proteomes" id="UP000070412"/>
    </source>
</evidence>
<organism evidence="3">
    <name type="scientific">Sarcoptes scabiei</name>
    <name type="common">Itch mite</name>
    <name type="synonym">Acarus scabiei</name>
    <dbReference type="NCBI Taxonomy" id="52283"/>
    <lineage>
        <taxon>Eukaryota</taxon>
        <taxon>Metazoa</taxon>
        <taxon>Ecdysozoa</taxon>
        <taxon>Arthropoda</taxon>
        <taxon>Chelicerata</taxon>
        <taxon>Arachnida</taxon>
        <taxon>Acari</taxon>
        <taxon>Acariformes</taxon>
        <taxon>Sarcoptiformes</taxon>
        <taxon>Astigmata</taxon>
        <taxon>Psoroptidia</taxon>
        <taxon>Sarcoptoidea</taxon>
        <taxon>Sarcoptidae</taxon>
        <taxon>Sarcoptinae</taxon>
        <taxon>Sarcoptes</taxon>
    </lineage>
</organism>
<feature type="compositionally biased region" description="Polar residues" evidence="1">
    <location>
        <begin position="396"/>
        <end position="414"/>
    </location>
</feature>
<dbReference type="SUPFAM" id="SSF109993">
    <property type="entry name" value="VPS9 domain"/>
    <property type="match status" value="1"/>
</dbReference>
<keyword evidence="5" id="KW-1185">Reference proteome</keyword>
<accession>A0A834R0A0</accession>
<gene>
    <name evidence="3" type="ORF">SSS_8046</name>
</gene>
<reference evidence="5" key="1">
    <citation type="journal article" date="2020" name="PLoS Negl. Trop. Dis.">
        <title>High-quality nuclear genome for Sarcoptes scabiei-A critical resource for a neglected parasite.</title>
        <authorList>
            <person name="Korhonen P.K."/>
            <person name="Gasser R.B."/>
            <person name="Ma G."/>
            <person name="Wang T."/>
            <person name="Stroehlein A.J."/>
            <person name="Young N.D."/>
            <person name="Ang C.S."/>
            <person name="Fernando D.D."/>
            <person name="Lu H.C."/>
            <person name="Taylor S."/>
            <person name="Reynolds S.L."/>
            <person name="Mofiz E."/>
            <person name="Najaraj S.H."/>
            <person name="Gowda H."/>
            <person name="Madugundu A."/>
            <person name="Renuse S."/>
            <person name="Holt D."/>
            <person name="Pandey A."/>
            <person name="Papenfuss A.T."/>
            <person name="Fischer K."/>
        </authorList>
    </citation>
    <scope>NUCLEOTIDE SEQUENCE [LARGE SCALE GENOMIC DNA]</scope>
</reference>
<dbReference type="Proteomes" id="UP000070412">
    <property type="component" value="Unassembled WGS sequence"/>
</dbReference>
<dbReference type="GO" id="GO:0005769">
    <property type="term" value="C:early endosome"/>
    <property type="evidence" value="ECO:0007669"/>
    <property type="project" value="TreeGrafter"/>
</dbReference>
<dbReference type="GO" id="GO:0005085">
    <property type="term" value="F:guanyl-nucleotide exchange factor activity"/>
    <property type="evidence" value="ECO:0007669"/>
    <property type="project" value="TreeGrafter"/>
</dbReference>
<dbReference type="GO" id="GO:0097422">
    <property type="term" value="C:tubular endosome"/>
    <property type="evidence" value="ECO:0007669"/>
    <property type="project" value="TreeGrafter"/>
</dbReference>
<dbReference type="OMA" id="VCIPQTA"/>
<name>A0A834R0A0_SARSC</name>
<dbReference type="EMBL" id="WVUK01000065">
    <property type="protein sequence ID" value="KAF7488649.1"/>
    <property type="molecule type" value="Genomic_DNA"/>
</dbReference>
<dbReference type="PROSITE" id="PS51205">
    <property type="entry name" value="VPS9"/>
    <property type="match status" value="1"/>
</dbReference>
<dbReference type="InterPro" id="IPR037191">
    <property type="entry name" value="VPS9_dom_sf"/>
</dbReference>
<proteinExistence type="predicted"/>
<dbReference type="InterPro" id="IPR051248">
    <property type="entry name" value="UPF0507/Ank_repeat_27"/>
</dbReference>
<dbReference type="Pfam" id="PF02204">
    <property type="entry name" value="VPS9"/>
    <property type="match status" value="1"/>
</dbReference>
<reference evidence="3" key="2">
    <citation type="submission" date="2020-01" db="EMBL/GenBank/DDBJ databases">
        <authorList>
            <person name="Korhonen P.K.K."/>
            <person name="Guangxu M.G."/>
            <person name="Wang T.W."/>
            <person name="Stroehlein A.J.S."/>
            <person name="Young N.D."/>
            <person name="Ang C.-S.A."/>
            <person name="Fernando D.W.F."/>
            <person name="Lu H.L."/>
            <person name="Taylor S.T."/>
            <person name="Ehtesham M.E.M."/>
            <person name="Najaraj S.H.N."/>
            <person name="Harsha G.H.G."/>
            <person name="Madugundu A.M."/>
            <person name="Renuse S.R."/>
            <person name="Holt D.H."/>
            <person name="Pandey A.P."/>
            <person name="Papenfuss A.P."/>
            <person name="Gasser R.B.G."/>
            <person name="Fischer K.F."/>
        </authorList>
    </citation>
    <scope>NUCLEOTIDE SEQUENCE</scope>
    <source>
        <strain evidence="3">SSS_KF_BRIS2020</strain>
    </source>
</reference>
<evidence type="ECO:0000259" key="2">
    <source>
        <dbReference type="PROSITE" id="PS51205"/>
    </source>
</evidence>